<feature type="compositionally biased region" description="Polar residues" evidence="2">
    <location>
        <begin position="198"/>
        <end position="216"/>
    </location>
</feature>
<dbReference type="AlphaFoldDB" id="A0A9W8TU47"/>
<dbReference type="InterPro" id="IPR046347">
    <property type="entry name" value="bZIP_sf"/>
</dbReference>
<gene>
    <name evidence="4" type="ORF">DFH05DRAFT_1529880</name>
</gene>
<evidence type="ECO:0000256" key="1">
    <source>
        <dbReference type="SAM" id="Coils"/>
    </source>
</evidence>
<dbReference type="Pfam" id="PF00170">
    <property type="entry name" value="bZIP_1"/>
    <property type="match status" value="1"/>
</dbReference>
<evidence type="ECO:0000256" key="2">
    <source>
        <dbReference type="SAM" id="MobiDB-lite"/>
    </source>
</evidence>
<proteinExistence type="predicted"/>
<comment type="caution">
    <text evidence="4">The sequence shown here is derived from an EMBL/GenBank/DDBJ whole genome shotgun (WGS) entry which is preliminary data.</text>
</comment>
<dbReference type="EMBL" id="JANVFU010000016">
    <property type="protein sequence ID" value="KAJ3740009.1"/>
    <property type="molecule type" value="Genomic_DNA"/>
</dbReference>
<sequence length="311" mass="34787">MVRGRKRDMSAPLTRSLILQRDYRARKAKYISDLEARCQKLENDNSRLSKEVKELKHQLRQRGMDHKDRFAVTSEADIEKVSHALNSVMVSLQSAAASIKSFQCLFMADKPDATHDHLTNRKQGLPSPSTTPSKFSINHDSTGLSPQDFQNVHLYSPVSNAPPSPTHLTPSSRDSITKTWNLELVTQGFPSDADLDGPTSSRARQNSHMRPQSVGSRSDIFPPDPSVDFSSSSSTQSRRVSSSRSFCEHEASARTALASLRERSFNYPIPGYNRLHGLPGHIMNDVLPQDGHPMAFCSYERTFAESLRNFS</sequence>
<name>A0A9W8TU47_9AGAR</name>
<evidence type="ECO:0000259" key="3">
    <source>
        <dbReference type="Pfam" id="PF00170"/>
    </source>
</evidence>
<dbReference type="Proteomes" id="UP001142393">
    <property type="component" value="Unassembled WGS sequence"/>
</dbReference>
<organism evidence="4 5">
    <name type="scientific">Lentinula detonsa</name>
    <dbReference type="NCBI Taxonomy" id="2804962"/>
    <lineage>
        <taxon>Eukaryota</taxon>
        <taxon>Fungi</taxon>
        <taxon>Dikarya</taxon>
        <taxon>Basidiomycota</taxon>
        <taxon>Agaricomycotina</taxon>
        <taxon>Agaricomycetes</taxon>
        <taxon>Agaricomycetidae</taxon>
        <taxon>Agaricales</taxon>
        <taxon>Marasmiineae</taxon>
        <taxon>Omphalotaceae</taxon>
        <taxon>Lentinula</taxon>
    </lineage>
</organism>
<reference evidence="4 5" key="1">
    <citation type="journal article" date="2023" name="Proc. Natl. Acad. Sci. U.S.A.">
        <title>A global phylogenomic analysis of the shiitake genus Lentinula.</title>
        <authorList>
            <person name="Sierra-Patev S."/>
            <person name="Min B."/>
            <person name="Naranjo-Ortiz M."/>
            <person name="Looney B."/>
            <person name="Konkel Z."/>
            <person name="Slot J.C."/>
            <person name="Sakamoto Y."/>
            <person name="Steenwyk J.L."/>
            <person name="Rokas A."/>
            <person name="Carro J."/>
            <person name="Camarero S."/>
            <person name="Ferreira P."/>
            <person name="Molpeceres G."/>
            <person name="Ruiz-Duenas F.J."/>
            <person name="Serrano A."/>
            <person name="Henrissat B."/>
            <person name="Drula E."/>
            <person name="Hughes K.W."/>
            <person name="Mata J.L."/>
            <person name="Ishikawa N.K."/>
            <person name="Vargas-Isla R."/>
            <person name="Ushijima S."/>
            <person name="Smith C.A."/>
            <person name="Donoghue J."/>
            <person name="Ahrendt S."/>
            <person name="Andreopoulos W."/>
            <person name="He G."/>
            <person name="LaButti K."/>
            <person name="Lipzen A."/>
            <person name="Ng V."/>
            <person name="Riley R."/>
            <person name="Sandor L."/>
            <person name="Barry K."/>
            <person name="Martinez A.T."/>
            <person name="Xiao Y."/>
            <person name="Gibbons J.G."/>
            <person name="Terashima K."/>
            <person name="Grigoriev I.V."/>
            <person name="Hibbett D."/>
        </authorList>
    </citation>
    <scope>NUCLEOTIDE SEQUENCE [LARGE SCALE GENOMIC DNA]</scope>
    <source>
        <strain evidence="4 5">TFB7810</strain>
    </source>
</reference>
<feature type="region of interest" description="Disordered" evidence="2">
    <location>
        <begin position="188"/>
        <end position="246"/>
    </location>
</feature>
<accession>A0A9W8TU47</accession>
<feature type="region of interest" description="Disordered" evidence="2">
    <location>
        <begin position="154"/>
        <end position="173"/>
    </location>
</feature>
<dbReference type="GO" id="GO:0003700">
    <property type="term" value="F:DNA-binding transcription factor activity"/>
    <property type="evidence" value="ECO:0007669"/>
    <property type="project" value="InterPro"/>
</dbReference>
<feature type="coiled-coil region" evidence="1">
    <location>
        <begin position="24"/>
        <end position="58"/>
    </location>
</feature>
<evidence type="ECO:0000313" key="4">
    <source>
        <dbReference type="EMBL" id="KAJ3740009.1"/>
    </source>
</evidence>
<feature type="compositionally biased region" description="Polar residues" evidence="2">
    <location>
        <begin position="126"/>
        <end position="149"/>
    </location>
</feature>
<dbReference type="SUPFAM" id="SSF57959">
    <property type="entry name" value="Leucine zipper domain"/>
    <property type="match status" value="1"/>
</dbReference>
<feature type="region of interest" description="Disordered" evidence="2">
    <location>
        <begin position="115"/>
        <end position="149"/>
    </location>
</feature>
<feature type="domain" description="BZIP" evidence="3">
    <location>
        <begin position="20"/>
        <end position="59"/>
    </location>
</feature>
<keyword evidence="5" id="KW-1185">Reference proteome</keyword>
<dbReference type="InterPro" id="IPR004827">
    <property type="entry name" value="bZIP"/>
</dbReference>
<dbReference type="Gene3D" id="1.20.5.170">
    <property type="match status" value="1"/>
</dbReference>
<feature type="compositionally biased region" description="Low complexity" evidence="2">
    <location>
        <begin position="218"/>
        <end position="245"/>
    </location>
</feature>
<keyword evidence="1" id="KW-0175">Coiled coil</keyword>
<evidence type="ECO:0000313" key="5">
    <source>
        <dbReference type="Proteomes" id="UP001142393"/>
    </source>
</evidence>
<protein>
    <recommendedName>
        <fullName evidence="3">BZIP domain-containing protein</fullName>
    </recommendedName>
</protein>